<dbReference type="Proteomes" id="UP000045545">
    <property type="component" value="Unassembled WGS sequence"/>
</dbReference>
<dbReference type="InterPro" id="IPR051827">
    <property type="entry name" value="Cas4_exonuclease"/>
</dbReference>
<gene>
    <name evidence="15" type="ORF">1774</name>
</gene>
<name>A0A0E4GB41_9FIRM</name>
<dbReference type="InterPro" id="IPR022765">
    <property type="entry name" value="Dna2/Cas4_DUF83"/>
</dbReference>
<dbReference type="GO" id="GO:0004527">
    <property type="term" value="F:exonuclease activity"/>
    <property type="evidence" value="ECO:0007669"/>
    <property type="project" value="UniProtKB-KW"/>
</dbReference>
<dbReference type="EC" id="3.1.12.1" evidence="3 13"/>
<sequence length="230" mass="26616">MLKYLNYSKNYQEDQLLAISGLQHIAFCERQWALIHIEQQWDENLRTAEGRVLHGRVHDPEYKTYKPGAVVVRGMTLQSLSLGLYGVADVVEFVEQQGGVGISLPNRTGLYLPRPVEYKRGKSKQGDYDRIQLCAQAMCLEEMLNCHIEEADLYYGETRRRETVKLDTELRDEVIELSQHMHKLHEEGITPKPDMKLSVCKSCSMINICMPRIRLKTSVQGYWNEVLKEL</sequence>
<dbReference type="NCBIfam" id="TIGR00372">
    <property type="entry name" value="cas4"/>
    <property type="match status" value="1"/>
</dbReference>
<dbReference type="AlphaFoldDB" id="A0A0E4GB41"/>
<dbReference type="Pfam" id="PF01930">
    <property type="entry name" value="Cas_Cas4"/>
    <property type="match status" value="1"/>
</dbReference>
<evidence type="ECO:0000256" key="6">
    <source>
        <dbReference type="ARBA" id="ARBA00022723"/>
    </source>
</evidence>
<keyword evidence="12 13" id="KW-0464">Manganese</keyword>
<evidence type="ECO:0000256" key="10">
    <source>
        <dbReference type="ARBA" id="ARBA00023014"/>
    </source>
</evidence>
<keyword evidence="16" id="KW-1185">Reference proteome</keyword>
<evidence type="ECO:0000256" key="5">
    <source>
        <dbReference type="ARBA" id="ARBA00022722"/>
    </source>
</evidence>
<evidence type="ECO:0000256" key="9">
    <source>
        <dbReference type="ARBA" id="ARBA00023004"/>
    </source>
</evidence>
<dbReference type="Gene3D" id="3.90.320.10">
    <property type="match status" value="1"/>
</dbReference>
<keyword evidence="7 13" id="KW-0378">Hydrolase</keyword>
<evidence type="ECO:0000256" key="1">
    <source>
        <dbReference type="ARBA" id="ARBA00001966"/>
    </source>
</evidence>
<proteinExistence type="inferred from homology"/>
<evidence type="ECO:0000256" key="2">
    <source>
        <dbReference type="ARBA" id="ARBA00009189"/>
    </source>
</evidence>
<evidence type="ECO:0000256" key="7">
    <source>
        <dbReference type="ARBA" id="ARBA00022801"/>
    </source>
</evidence>
<keyword evidence="8 13" id="KW-0269">Exonuclease</keyword>
<keyword evidence="9 13" id="KW-0408">Iron</keyword>
<dbReference type="EMBL" id="CGIH01000029">
    <property type="protein sequence ID" value="CFX74566.1"/>
    <property type="molecule type" value="Genomic_DNA"/>
</dbReference>
<evidence type="ECO:0000313" key="16">
    <source>
        <dbReference type="Proteomes" id="UP000045545"/>
    </source>
</evidence>
<evidence type="ECO:0000313" key="15">
    <source>
        <dbReference type="EMBL" id="CFX74566.1"/>
    </source>
</evidence>
<dbReference type="GO" id="GO:0051607">
    <property type="term" value="P:defense response to virus"/>
    <property type="evidence" value="ECO:0007669"/>
    <property type="project" value="UniProtKB-KW"/>
</dbReference>
<dbReference type="PANTHER" id="PTHR36531">
    <property type="entry name" value="CRISPR-ASSOCIATED EXONUCLEASE CAS4"/>
    <property type="match status" value="1"/>
</dbReference>
<evidence type="ECO:0000256" key="4">
    <source>
        <dbReference type="ARBA" id="ARBA00020049"/>
    </source>
</evidence>
<comment type="cofactor">
    <cofactor evidence="13">
        <name>iron-sulfur cluster</name>
        <dbReference type="ChEBI" id="CHEBI:30408"/>
    </cofactor>
</comment>
<keyword evidence="5 13" id="KW-0540">Nuclease</keyword>
<comment type="function">
    <text evidence="13">CRISPR (clustered regularly interspaced short palindromic repeat) is an adaptive immune system that provides protection against mobile genetic elements (viruses, transposable elements and conjugative plasmids). CRISPR clusters contain sequences complementary to antecedent mobile elements and target invading nucleic acids. CRISPR clusters are transcribed and processed into CRISPR RNA (crRNA).</text>
</comment>
<dbReference type="InterPro" id="IPR011604">
    <property type="entry name" value="PDDEXK-like_dom_sf"/>
</dbReference>
<evidence type="ECO:0000256" key="3">
    <source>
        <dbReference type="ARBA" id="ARBA00012768"/>
    </source>
</evidence>
<evidence type="ECO:0000256" key="13">
    <source>
        <dbReference type="RuleBase" id="RU365022"/>
    </source>
</evidence>
<dbReference type="GO" id="GO:0051536">
    <property type="term" value="F:iron-sulfur cluster binding"/>
    <property type="evidence" value="ECO:0007669"/>
    <property type="project" value="UniProtKB-KW"/>
</dbReference>
<evidence type="ECO:0000259" key="14">
    <source>
        <dbReference type="Pfam" id="PF01930"/>
    </source>
</evidence>
<evidence type="ECO:0000256" key="11">
    <source>
        <dbReference type="ARBA" id="ARBA00023118"/>
    </source>
</evidence>
<evidence type="ECO:0000256" key="8">
    <source>
        <dbReference type="ARBA" id="ARBA00022839"/>
    </source>
</evidence>
<comment type="cofactor">
    <cofactor evidence="13">
        <name>Mg(2+)</name>
        <dbReference type="ChEBI" id="CHEBI:18420"/>
    </cofactor>
    <cofactor evidence="13">
        <name>Mn(2+)</name>
        <dbReference type="ChEBI" id="CHEBI:29035"/>
    </cofactor>
    <text evidence="13">Mg(2+) or Mn(2+) required for ssDNA cleavage activity.</text>
</comment>
<feature type="domain" description="DUF83" evidence="14">
    <location>
        <begin position="115"/>
        <end position="210"/>
    </location>
</feature>
<keyword evidence="6 13" id="KW-0479">Metal-binding</keyword>
<keyword evidence="11 13" id="KW-0051">Antiviral defense</keyword>
<keyword evidence="10 13" id="KW-0411">Iron-sulfur</keyword>
<dbReference type="PANTHER" id="PTHR36531:SF6">
    <property type="entry name" value="DNA REPLICATION ATP-DEPENDENT HELICASE_NUCLEASE DNA2"/>
    <property type="match status" value="1"/>
</dbReference>
<reference evidence="15 16" key="1">
    <citation type="submission" date="2015-03" db="EMBL/GenBank/DDBJ databases">
        <authorList>
            <person name="Murphy D."/>
        </authorList>
    </citation>
    <scope>NUCLEOTIDE SEQUENCE [LARGE SCALE GENOMIC DNA]</scope>
    <source>
        <strain evidence="15 16">OL-4</strain>
    </source>
</reference>
<comment type="similarity">
    <text evidence="2 13">Belongs to the CRISPR-associated exonuclease Cas4 family.</text>
</comment>
<accession>A0A0E4GB41</accession>
<dbReference type="GO" id="GO:0046872">
    <property type="term" value="F:metal ion binding"/>
    <property type="evidence" value="ECO:0007669"/>
    <property type="project" value="UniProtKB-KW"/>
</dbReference>
<protein>
    <recommendedName>
        <fullName evidence="4 13">CRISPR-associated exonuclease Cas4</fullName>
        <ecNumber evidence="3 13">3.1.12.1</ecNumber>
    </recommendedName>
</protein>
<evidence type="ECO:0000256" key="12">
    <source>
        <dbReference type="ARBA" id="ARBA00023211"/>
    </source>
</evidence>
<dbReference type="InterPro" id="IPR013343">
    <property type="entry name" value="CRISPR-assoc_prot_Cas4"/>
</dbReference>
<comment type="cofactor">
    <cofactor evidence="1">
        <name>[4Fe-4S] cluster</name>
        <dbReference type="ChEBI" id="CHEBI:49883"/>
    </cofactor>
</comment>
<organism evidence="15 16">
    <name type="scientific">Syntrophomonas zehnderi OL-4</name>
    <dbReference type="NCBI Taxonomy" id="690567"/>
    <lineage>
        <taxon>Bacteria</taxon>
        <taxon>Bacillati</taxon>
        <taxon>Bacillota</taxon>
        <taxon>Clostridia</taxon>
        <taxon>Eubacteriales</taxon>
        <taxon>Syntrophomonadaceae</taxon>
        <taxon>Syntrophomonas</taxon>
    </lineage>
</organism>
<dbReference type="STRING" id="690567.1774"/>